<name>A0A1V6Q0Q6_9EURO</name>
<gene>
    <name evidence="1" type="ORF">PENANT_c019G10510</name>
</gene>
<evidence type="ECO:0000313" key="2">
    <source>
        <dbReference type="Proteomes" id="UP000191672"/>
    </source>
</evidence>
<proteinExistence type="predicted"/>
<organism evidence="1 2">
    <name type="scientific">Penicillium antarcticum</name>
    <dbReference type="NCBI Taxonomy" id="416450"/>
    <lineage>
        <taxon>Eukaryota</taxon>
        <taxon>Fungi</taxon>
        <taxon>Dikarya</taxon>
        <taxon>Ascomycota</taxon>
        <taxon>Pezizomycotina</taxon>
        <taxon>Eurotiomycetes</taxon>
        <taxon>Eurotiomycetidae</taxon>
        <taxon>Eurotiales</taxon>
        <taxon>Aspergillaceae</taxon>
        <taxon>Penicillium</taxon>
    </lineage>
</organism>
<evidence type="ECO:0000313" key="1">
    <source>
        <dbReference type="EMBL" id="OQD82813.1"/>
    </source>
</evidence>
<accession>A0A1V6Q0Q6</accession>
<dbReference type="AlphaFoldDB" id="A0A1V6Q0Q6"/>
<keyword evidence="2" id="KW-1185">Reference proteome</keyword>
<comment type="caution">
    <text evidence="1">The sequence shown here is derived from an EMBL/GenBank/DDBJ whole genome shotgun (WGS) entry which is preliminary data.</text>
</comment>
<dbReference type="EMBL" id="MDYN01000019">
    <property type="protein sequence ID" value="OQD82813.1"/>
    <property type="molecule type" value="Genomic_DNA"/>
</dbReference>
<reference evidence="2" key="1">
    <citation type="journal article" date="2017" name="Nat. Microbiol.">
        <title>Global analysis of biosynthetic gene clusters reveals vast potential of secondary metabolite production in Penicillium species.</title>
        <authorList>
            <person name="Nielsen J.C."/>
            <person name="Grijseels S."/>
            <person name="Prigent S."/>
            <person name="Ji B."/>
            <person name="Dainat J."/>
            <person name="Nielsen K.F."/>
            <person name="Frisvad J.C."/>
            <person name="Workman M."/>
            <person name="Nielsen J."/>
        </authorList>
    </citation>
    <scope>NUCLEOTIDE SEQUENCE [LARGE SCALE GENOMIC DNA]</scope>
    <source>
        <strain evidence="2">IBT 31811</strain>
    </source>
</reference>
<protein>
    <submittedName>
        <fullName evidence="1">Uncharacterized protein</fullName>
    </submittedName>
</protein>
<dbReference type="Proteomes" id="UP000191672">
    <property type="component" value="Unassembled WGS sequence"/>
</dbReference>
<sequence length="82" mass="9457">MAVATPLQRSSGISCLFLQRSAGDTSSSVVGSGAIEQVPYNDSDRQFNARLLTDKYRESKYQKQRIYRLYMYWPILLCQTKR</sequence>